<dbReference type="Gene3D" id="2.102.10.10">
    <property type="entry name" value="Rieske [2Fe-2S] iron-sulphur domain"/>
    <property type="match status" value="1"/>
</dbReference>
<dbReference type="PROSITE" id="PS51296">
    <property type="entry name" value="RIESKE"/>
    <property type="match status" value="1"/>
</dbReference>
<reference evidence="7" key="1">
    <citation type="submission" date="2016-07" db="EMBL/GenBank/DDBJ databases">
        <title>New class B carbapenemase carried by novel plasmid in Pseudomonas putida enviromental strain in eastern Amazonia.</title>
        <authorList>
            <person name="Souza C.O."/>
            <person name="Lima K.V."/>
            <person name="Brasiliense D.M."/>
            <person name="Perez-Chaparro P.J."/>
            <person name="Mamizuka E.M."/>
            <person name="Lima M.O."/>
            <person name="Lima L.N."/>
            <person name="McCulloch J.A."/>
        </authorList>
    </citation>
    <scope>NUCLEOTIDE SEQUENCE [LARGE SCALE GENOMIC DNA]</scope>
    <source>
        <strain evidence="7">IEC33019</strain>
    </source>
</reference>
<dbReference type="GO" id="GO:0004497">
    <property type="term" value="F:monooxygenase activity"/>
    <property type="evidence" value="ECO:0007669"/>
    <property type="project" value="UniProtKB-KW"/>
</dbReference>
<keyword evidence="5" id="KW-0411">Iron-sulfur</keyword>
<sequence length="354" mass="39943">MFLRNAWYAAAWDTEVKQALHATTLLGEPVVLYRKADGAVVALEDACPHRKLPLSMGRLQGDTVECGYHGLTFDGAGTCVKAACVSRIPQAAKVRSYPVHERYGLVWLWMGDPAQADHAKLLEIPEWDDPVWGLNRGDSMTIDCNYLYMTDNLLDPSHVAWVHQSSFGIAACESEPLQTQVNDDGVVVSRWLYDIDAAPFYRQYLKFEGRCDRLQYYEVRYPAHAIIKGVHTPAGSGGDGAPVHEKAFLMDSYNFMTPVDENRTRYYWFQLRNFDADDAEVSRQFAADVRHAFEEDRVVLSAVHAGMKQRQSPNIDLAIDAGPMRFRRGMERLIREEQQAALGLLDTVEVDSHA</sequence>
<dbReference type="SUPFAM" id="SSF55961">
    <property type="entry name" value="Bet v1-like"/>
    <property type="match status" value="1"/>
</dbReference>
<protein>
    <submittedName>
        <fullName evidence="7">Toluene-4-sulfonate monooxygenase system iron-sulfur subunit TsaM1</fullName>
    </submittedName>
</protein>
<gene>
    <name evidence="7" type="primary">tsaM1</name>
    <name evidence="7" type="ORF">IEC33019_2001</name>
</gene>
<proteinExistence type="predicted"/>
<dbReference type="SUPFAM" id="SSF50022">
    <property type="entry name" value="ISP domain"/>
    <property type="match status" value="1"/>
</dbReference>
<dbReference type="InterPro" id="IPR044043">
    <property type="entry name" value="VanA_C_cat"/>
</dbReference>
<name>A0A1B2F5L2_PSEPU</name>
<dbReference type="PANTHER" id="PTHR21266:SF60">
    <property type="entry name" value="3-KETOSTEROID-9-ALPHA-MONOOXYGENASE, OXYGENASE COMPONENT"/>
    <property type="match status" value="1"/>
</dbReference>
<dbReference type="GO" id="GO:0051537">
    <property type="term" value="F:2 iron, 2 sulfur cluster binding"/>
    <property type="evidence" value="ECO:0007669"/>
    <property type="project" value="UniProtKB-KW"/>
</dbReference>
<feature type="domain" description="Rieske" evidence="6">
    <location>
        <begin position="7"/>
        <end position="108"/>
    </location>
</feature>
<organism evidence="7">
    <name type="scientific">Pseudomonas putida</name>
    <name type="common">Arthrobacter siderocapsulatus</name>
    <dbReference type="NCBI Taxonomy" id="303"/>
    <lineage>
        <taxon>Bacteria</taxon>
        <taxon>Pseudomonadati</taxon>
        <taxon>Pseudomonadota</taxon>
        <taxon>Gammaproteobacteria</taxon>
        <taxon>Pseudomonadales</taxon>
        <taxon>Pseudomonadaceae</taxon>
        <taxon>Pseudomonas</taxon>
    </lineage>
</organism>
<evidence type="ECO:0000256" key="2">
    <source>
        <dbReference type="ARBA" id="ARBA00022723"/>
    </source>
</evidence>
<accession>A0A1B2F5L2</accession>
<evidence type="ECO:0000256" key="4">
    <source>
        <dbReference type="ARBA" id="ARBA00023004"/>
    </source>
</evidence>
<keyword evidence="7" id="KW-0503">Monooxygenase</keyword>
<dbReference type="InterPro" id="IPR017941">
    <property type="entry name" value="Rieske_2Fe-2S"/>
</dbReference>
<evidence type="ECO:0000256" key="3">
    <source>
        <dbReference type="ARBA" id="ARBA00023002"/>
    </source>
</evidence>
<dbReference type="GO" id="GO:0046872">
    <property type="term" value="F:metal ion binding"/>
    <property type="evidence" value="ECO:0007669"/>
    <property type="project" value="UniProtKB-KW"/>
</dbReference>
<dbReference type="RefSeq" id="WP_070094318.1">
    <property type="nucleotide sequence ID" value="NZ_CP016634.1"/>
</dbReference>
<keyword evidence="4" id="KW-0408">Iron</keyword>
<keyword evidence="3" id="KW-0560">Oxidoreductase</keyword>
<dbReference type="InterPro" id="IPR036922">
    <property type="entry name" value="Rieske_2Fe-2S_sf"/>
</dbReference>
<dbReference type="Pfam" id="PF19112">
    <property type="entry name" value="VanA_C"/>
    <property type="match status" value="1"/>
</dbReference>
<dbReference type="CDD" id="cd08878">
    <property type="entry name" value="RHO_alpha_C_DMO-like"/>
    <property type="match status" value="1"/>
</dbReference>
<evidence type="ECO:0000313" key="7">
    <source>
        <dbReference type="EMBL" id="ANY87562.1"/>
    </source>
</evidence>
<evidence type="ECO:0000256" key="1">
    <source>
        <dbReference type="ARBA" id="ARBA00022714"/>
    </source>
</evidence>
<dbReference type="Pfam" id="PF00355">
    <property type="entry name" value="Rieske"/>
    <property type="match status" value="1"/>
</dbReference>
<dbReference type="AlphaFoldDB" id="A0A1B2F5L2"/>
<evidence type="ECO:0000259" key="6">
    <source>
        <dbReference type="PROSITE" id="PS51296"/>
    </source>
</evidence>
<dbReference type="InterPro" id="IPR050584">
    <property type="entry name" value="Cholesterol_7-desaturase"/>
</dbReference>
<dbReference type="Gene3D" id="3.90.380.10">
    <property type="entry name" value="Naphthalene 1,2-dioxygenase Alpha Subunit, Chain A, domain 1"/>
    <property type="match status" value="1"/>
</dbReference>
<evidence type="ECO:0000256" key="5">
    <source>
        <dbReference type="ARBA" id="ARBA00023014"/>
    </source>
</evidence>
<dbReference type="EMBL" id="CP016634">
    <property type="protein sequence ID" value="ANY87562.1"/>
    <property type="molecule type" value="Genomic_DNA"/>
</dbReference>
<dbReference type="PANTHER" id="PTHR21266">
    <property type="entry name" value="IRON-SULFUR DOMAIN CONTAINING PROTEIN"/>
    <property type="match status" value="1"/>
</dbReference>
<keyword evidence="1" id="KW-0001">2Fe-2S</keyword>
<keyword evidence="2" id="KW-0479">Metal-binding</keyword>